<comment type="caution">
    <text evidence="12">The sequence shown here is derived from an EMBL/GenBank/DDBJ whole genome shotgun (WGS) entry which is preliminary data.</text>
</comment>
<evidence type="ECO:0000256" key="6">
    <source>
        <dbReference type="ARBA" id="ARBA00022723"/>
    </source>
</evidence>
<comment type="cofactor">
    <cofactor evidence="3">
        <name>heme b</name>
        <dbReference type="ChEBI" id="CHEBI:60344"/>
    </cofactor>
</comment>
<dbReference type="SUPFAM" id="SSF48113">
    <property type="entry name" value="Heme-dependent peroxidases"/>
    <property type="match status" value="1"/>
</dbReference>
<reference evidence="12 13" key="1">
    <citation type="journal article" date="2022" name="Nat. Plants">
        <title>Genomes of leafy and leafless Platanthera orchids illuminate the evolution of mycoheterotrophy.</title>
        <authorList>
            <person name="Li M.H."/>
            <person name="Liu K.W."/>
            <person name="Li Z."/>
            <person name="Lu H.C."/>
            <person name="Ye Q.L."/>
            <person name="Zhang D."/>
            <person name="Wang J.Y."/>
            <person name="Li Y.F."/>
            <person name="Zhong Z.M."/>
            <person name="Liu X."/>
            <person name="Yu X."/>
            <person name="Liu D.K."/>
            <person name="Tu X.D."/>
            <person name="Liu B."/>
            <person name="Hao Y."/>
            <person name="Liao X.Y."/>
            <person name="Jiang Y.T."/>
            <person name="Sun W.H."/>
            <person name="Chen J."/>
            <person name="Chen Y.Q."/>
            <person name="Ai Y."/>
            <person name="Zhai J.W."/>
            <person name="Wu S.S."/>
            <person name="Zhou Z."/>
            <person name="Hsiao Y.Y."/>
            <person name="Wu W.L."/>
            <person name="Chen Y.Y."/>
            <person name="Lin Y.F."/>
            <person name="Hsu J.L."/>
            <person name="Li C.Y."/>
            <person name="Wang Z.W."/>
            <person name="Zhao X."/>
            <person name="Zhong W.Y."/>
            <person name="Ma X.K."/>
            <person name="Ma L."/>
            <person name="Huang J."/>
            <person name="Chen G.Z."/>
            <person name="Huang M.Z."/>
            <person name="Huang L."/>
            <person name="Peng D.H."/>
            <person name="Luo Y.B."/>
            <person name="Zou S.Q."/>
            <person name="Chen S.P."/>
            <person name="Lan S."/>
            <person name="Tsai W.C."/>
            <person name="Van de Peer Y."/>
            <person name="Liu Z.J."/>
        </authorList>
    </citation>
    <scope>NUCLEOTIDE SEQUENCE [LARGE SCALE GENOMIC DNA]</scope>
    <source>
        <strain evidence="12">Lor288</strain>
    </source>
</reference>
<dbReference type="InterPro" id="IPR002016">
    <property type="entry name" value="Haem_peroxidase"/>
</dbReference>
<proteinExistence type="predicted"/>
<feature type="domain" description="Plant heme peroxidase family profile" evidence="11">
    <location>
        <begin position="1"/>
        <end position="83"/>
    </location>
</feature>
<keyword evidence="8" id="KW-0560">Oxidoreductase</keyword>
<dbReference type="GO" id="GO:0004601">
    <property type="term" value="F:peroxidase activity"/>
    <property type="evidence" value="ECO:0007669"/>
    <property type="project" value="UniProtKB-KW"/>
</dbReference>
<evidence type="ECO:0000256" key="3">
    <source>
        <dbReference type="ARBA" id="ARBA00001970"/>
    </source>
</evidence>
<keyword evidence="5" id="KW-0349">Heme</keyword>
<evidence type="ECO:0000256" key="9">
    <source>
        <dbReference type="ARBA" id="ARBA00023004"/>
    </source>
</evidence>
<accession>A0ABR2MF59</accession>
<dbReference type="InterPro" id="IPR010255">
    <property type="entry name" value="Haem_peroxidase_sf"/>
</dbReference>
<keyword evidence="7" id="KW-0106">Calcium</keyword>
<dbReference type="PANTHER" id="PTHR31517">
    <property type="match status" value="1"/>
</dbReference>
<comment type="catalytic activity">
    <reaction evidence="1">
        <text>2 a phenolic donor + H2O2 = 2 a phenolic radical donor + 2 H2O</text>
        <dbReference type="Rhea" id="RHEA:56136"/>
        <dbReference type="ChEBI" id="CHEBI:15377"/>
        <dbReference type="ChEBI" id="CHEBI:16240"/>
        <dbReference type="ChEBI" id="CHEBI:139520"/>
        <dbReference type="ChEBI" id="CHEBI:139521"/>
        <dbReference type="EC" id="1.11.1.7"/>
    </reaction>
</comment>
<dbReference type="Gene3D" id="1.10.420.10">
    <property type="entry name" value="Peroxidase, domain 2"/>
    <property type="match status" value="1"/>
</dbReference>
<keyword evidence="4 12" id="KW-0575">Peroxidase</keyword>
<comment type="cofactor">
    <cofactor evidence="2">
        <name>Ca(2+)</name>
        <dbReference type="ChEBI" id="CHEBI:29108"/>
    </cofactor>
</comment>
<evidence type="ECO:0000256" key="7">
    <source>
        <dbReference type="ARBA" id="ARBA00022837"/>
    </source>
</evidence>
<dbReference type="EMBL" id="JBBWWR010000009">
    <property type="protein sequence ID" value="KAK8961613.1"/>
    <property type="molecule type" value="Genomic_DNA"/>
</dbReference>
<evidence type="ECO:0000256" key="8">
    <source>
        <dbReference type="ARBA" id="ARBA00023002"/>
    </source>
</evidence>
<evidence type="ECO:0000313" key="12">
    <source>
        <dbReference type="EMBL" id="KAK8961613.1"/>
    </source>
</evidence>
<protein>
    <submittedName>
        <fullName evidence="12">Peroxidase 3</fullName>
    </submittedName>
</protein>
<evidence type="ECO:0000313" key="13">
    <source>
        <dbReference type="Proteomes" id="UP001412067"/>
    </source>
</evidence>
<dbReference type="Gene3D" id="1.10.520.10">
    <property type="match status" value="1"/>
</dbReference>
<dbReference type="Proteomes" id="UP001412067">
    <property type="component" value="Unassembled WGS sequence"/>
</dbReference>
<evidence type="ECO:0000256" key="1">
    <source>
        <dbReference type="ARBA" id="ARBA00000189"/>
    </source>
</evidence>
<gene>
    <name evidence="12" type="primary">PER3</name>
    <name evidence="12" type="ORF">KSP40_PGU013885</name>
</gene>
<keyword evidence="6" id="KW-0479">Metal-binding</keyword>
<evidence type="ECO:0000256" key="5">
    <source>
        <dbReference type="ARBA" id="ARBA00022617"/>
    </source>
</evidence>
<sequence length="83" mass="9365">MDLGSFRTFDLGYYKLLLKQRGIFWSDAALTTTGATKEKIEPLVYGLLEVFFNEFGCSMEKLGRVEVKPGEEGDIRRHCAGVN</sequence>
<dbReference type="PROSITE" id="PS50873">
    <property type="entry name" value="PEROXIDASE_4"/>
    <property type="match status" value="1"/>
</dbReference>
<keyword evidence="9" id="KW-0408">Iron</keyword>
<keyword evidence="13" id="KW-1185">Reference proteome</keyword>
<evidence type="ECO:0000256" key="4">
    <source>
        <dbReference type="ARBA" id="ARBA00022559"/>
    </source>
</evidence>
<evidence type="ECO:0000256" key="10">
    <source>
        <dbReference type="ARBA" id="ARBA00023324"/>
    </source>
</evidence>
<dbReference type="InterPro" id="IPR000823">
    <property type="entry name" value="Peroxidase_pln"/>
</dbReference>
<dbReference type="PANTHER" id="PTHR31517:SF48">
    <property type="entry name" value="PEROXIDASE 16-RELATED"/>
    <property type="match status" value="1"/>
</dbReference>
<keyword evidence="10" id="KW-0376">Hydrogen peroxide</keyword>
<name>A0ABR2MF59_9ASPA</name>
<organism evidence="12 13">
    <name type="scientific">Platanthera guangdongensis</name>
    <dbReference type="NCBI Taxonomy" id="2320717"/>
    <lineage>
        <taxon>Eukaryota</taxon>
        <taxon>Viridiplantae</taxon>
        <taxon>Streptophyta</taxon>
        <taxon>Embryophyta</taxon>
        <taxon>Tracheophyta</taxon>
        <taxon>Spermatophyta</taxon>
        <taxon>Magnoliopsida</taxon>
        <taxon>Liliopsida</taxon>
        <taxon>Asparagales</taxon>
        <taxon>Orchidaceae</taxon>
        <taxon>Orchidoideae</taxon>
        <taxon>Orchideae</taxon>
        <taxon>Orchidinae</taxon>
        <taxon>Platanthera</taxon>
    </lineage>
</organism>
<evidence type="ECO:0000259" key="11">
    <source>
        <dbReference type="PROSITE" id="PS50873"/>
    </source>
</evidence>
<evidence type="ECO:0000256" key="2">
    <source>
        <dbReference type="ARBA" id="ARBA00001913"/>
    </source>
</evidence>